<gene>
    <name evidence="1" type="primary">NCL1_41002</name>
    <name evidence="1" type="ORF">TNCV_4072911</name>
</gene>
<evidence type="ECO:0000313" key="1">
    <source>
        <dbReference type="EMBL" id="GFY29978.1"/>
    </source>
</evidence>
<reference evidence="1" key="1">
    <citation type="submission" date="2020-08" db="EMBL/GenBank/DDBJ databases">
        <title>Multicomponent nature underlies the extraordinary mechanical properties of spider dragline silk.</title>
        <authorList>
            <person name="Kono N."/>
            <person name="Nakamura H."/>
            <person name="Mori M."/>
            <person name="Yoshida Y."/>
            <person name="Ohtoshi R."/>
            <person name="Malay A.D."/>
            <person name="Moran D.A.P."/>
            <person name="Tomita M."/>
            <person name="Numata K."/>
            <person name="Arakawa K."/>
        </authorList>
    </citation>
    <scope>NUCLEOTIDE SEQUENCE</scope>
</reference>
<sequence length="108" mass="12034">MKSIIHYTIVVVSFPKGRNESCQNLRHVGLLHNRWRHHPCPPPQFRHGTGGVENILQPSVLEVCAATSHKTFGPTVLTSTYSVCTRRVIGSIGHRTHAFQSGVRCSNH</sequence>
<proteinExistence type="predicted"/>
<evidence type="ECO:0000313" key="2">
    <source>
        <dbReference type="Proteomes" id="UP000887159"/>
    </source>
</evidence>
<organism evidence="1 2">
    <name type="scientific">Trichonephila clavipes</name>
    <name type="common">Golden silk orbweaver</name>
    <name type="synonym">Nephila clavipes</name>
    <dbReference type="NCBI Taxonomy" id="2585209"/>
    <lineage>
        <taxon>Eukaryota</taxon>
        <taxon>Metazoa</taxon>
        <taxon>Ecdysozoa</taxon>
        <taxon>Arthropoda</taxon>
        <taxon>Chelicerata</taxon>
        <taxon>Arachnida</taxon>
        <taxon>Araneae</taxon>
        <taxon>Araneomorphae</taxon>
        <taxon>Entelegynae</taxon>
        <taxon>Araneoidea</taxon>
        <taxon>Nephilidae</taxon>
        <taxon>Trichonephila</taxon>
    </lineage>
</organism>
<dbReference type="AlphaFoldDB" id="A0A8X6W7W7"/>
<keyword evidence="2" id="KW-1185">Reference proteome</keyword>
<dbReference type="Proteomes" id="UP000887159">
    <property type="component" value="Unassembled WGS sequence"/>
</dbReference>
<name>A0A8X6W7W7_TRICX</name>
<dbReference type="EMBL" id="BMAU01021390">
    <property type="protein sequence ID" value="GFY29978.1"/>
    <property type="molecule type" value="Genomic_DNA"/>
</dbReference>
<accession>A0A8X6W7W7</accession>
<comment type="caution">
    <text evidence="1">The sequence shown here is derived from an EMBL/GenBank/DDBJ whole genome shotgun (WGS) entry which is preliminary data.</text>
</comment>
<protein>
    <submittedName>
        <fullName evidence="1">Uncharacterized protein</fullName>
    </submittedName>
</protein>